<evidence type="ECO:0000256" key="1">
    <source>
        <dbReference type="SAM" id="Phobius"/>
    </source>
</evidence>
<dbReference type="Pfam" id="PF03572">
    <property type="entry name" value="Peptidase_S41"/>
    <property type="match status" value="1"/>
</dbReference>
<keyword evidence="1" id="KW-0472">Membrane</keyword>
<organism evidence="4 5">
    <name type="scientific">Bacteroides ovatus</name>
    <dbReference type="NCBI Taxonomy" id="28116"/>
    <lineage>
        <taxon>Bacteria</taxon>
        <taxon>Pseudomonadati</taxon>
        <taxon>Bacteroidota</taxon>
        <taxon>Bacteroidia</taxon>
        <taxon>Bacteroidales</taxon>
        <taxon>Bacteroidaceae</taxon>
        <taxon>Bacteroides</taxon>
    </lineage>
</organism>
<protein>
    <recommendedName>
        <fullName evidence="3">Tail specific protease domain-containing protein</fullName>
    </recommendedName>
</protein>
<dbReference type="Gene3D" id="3.90.226.10">
    <property type="entry name" value="2-enoyl-CoA Hydratase, Chain A, domain 1"/>
    <property type="match status" value="1"/>
</dbReference>
<evidence type="ECO:0000313" key="5">
    <source>
        <dbReference type="Proteomes" id="UP000460135"/>
    </source>
</evidence>
<dbReference type="AlphaFoldDB" id="A0A6N3V2C9"/>
<proteinExistence type="predicted"/>
<keyword evidence="1" id="KW-1133">Transmembrane helix</keyword>
<dbReference type="EMBL" id="VWLX01000032">
    <property type="protein sequence ID" value="KAA3797933.1"/>
    <property type="molecule type" value="Genomic_DNA"/>
</dbReference>
<evidence type="ECO:0000256" key="2">
    <source>
        <dbReference type="SAM" id="SignalP"/>
    </source>
</evidence>
<name>A0A6N3V2C9_BACOV</name>
<dbReference type="GO" id="GO:0008236">
    <property type="term" value="F:serine-type peptidase activity"/>
    <property type="evidence" value="ECO:0007669"/>
    <property type="project" value="InterPro"/>
</dbReference>
<evidence type="ECO:0000259" key="3">
    <source>
        <dbReference type="Pfam" id="PF03572"/>
    </source>
</evidence>
<dbReference type="InterPro" id="IPR005151">
    <property type="entry name" value="Tail-specific_protease"/>
</dbReference>
<sequence length="700" mass="79458">MKIKLLLLLLAIGLTAQAQTWLWPIDGHKANDNVLYVPQQHINGELNLDELFIGGEEDAQILSPENATVSSFSLTYLQSLSYLTTFSIDGKFSIEDNLKNVKAELDTKRFDPDYLTGSISLRLDDGRKIHLTGFIPERYFKTGEQIQRGQTLGTLHRSYCKIRKPSIMVSVSTRDNKPSDPMTSFGLHTTFIQPKEEIVKETFTADEAKEDFSKIMAVLKEAYPSLYDVVTPDQFSQFEQEINSELADGIDRPSLYKIMRRLEGFVHDSHISLYPDRHAKNNGYMPQIFFGWYGDSCVVTMTRKEYSEYVGRRIARISGIAADSIRNYHLPLIGNYDAAVESVKEEVLAYQCNYNSNGYWDHTIEFADGEKRSFKGSPSTGRLSGFSEHTYLGYLMQNMQQTRRMLNDSTAYLGLNTFVLNETATDEIVNYIDSISKASVPNLIVDVRNNRGGDVKVLNRILSTLLNEASRNKGAMNWVPKRGNYTSFKDCCLNYTDDMEIFPEYEPMPDGNGYYSIDEDCKQVEPDSTVQYHGKIYVLTNAGSCSAATIFPAEILRNRRGVVVGRETATAYHYMTALKFADIRLPNSGFQFQIPLVRIIYDTTQNERIPYGRGVIPDYPVEITRREIFEAPDSILTYALNLIAEGKYLEGEDPFADSDKEPHSKTRLWWIALGAALILGISGWGISRRRKIVNLTKEQQ</sequence>
<feature type="transmembrane region" description="Helical" evidence="1">
    <location>
        <begin position="668"/>
        <end position="687"/>
    </location>
</feature>
<keyword evidence="2" id="KW-0732">Signal</keyword>
<dbReference type="GO" id="GO:0006508">
    <property type="term" value="P:proteolysis"/>
    <property type="evidence" value="ECO:0007669"/>
    <property type="project" value="InterPro"/>
</dbReference>
<dbReference type="InterPro" id="IPR029045">
    <property type="entry name" value="ClpP/crotonase-like_dom_sf"/>
</dbReference>
<feature type="chain" id="PRO_5027091234" description="Tail specific protease domain-containing protein" evidence="2">
    <location>
        <begin position="19"/>
        <end position="700"/>
    </location>
</feature>
<accession>A0A6N3V2C9</accession>
<feature type="domain" description="Tail specific protease" evidence="3">
    <location>
        <begin position="410"/>
        <end position="620"/>
    </location>
</feature>
<keyword evidence="1" id="KW-0812">Transmembrane</keyword>
<dbReference type="Proteomes" id="UP000460135">
    <property type="component" value="Unassembled WGS sequence"/>
</dbReference>
<dbReference type="PANTHER" id="PTHR32060">
    <property type="entry name" value="TAIL-SPECIFIC PROTEASE"/>
    <property type="match status" value="1"/>
</dbReference>
<evidence type="ECO:0000313" key="4">
    <source>
        <dbReference type="EMBL" id="KAA3797933.1"/>
    </source>
</evidence>
<dbReference type="GO" id="GO:0004175">
    <property type="term" value="F:endopeptidase activity"/>
    <property type="evidence" value="ECO:0007669"/>
    <property type="project" value="TreeGrafter"/>
</dbReference>
<dbReference type="SUPFAM" id="SSF52096">
    <property type="entry name" value="ClpP/crotonase"/>
    <property type="match status" value="1"/>
</dbReference>
<reference evidence="4 5" key="1">
    <citation type="journal article" date="2019" name="Nat. Med.">
        <title>A library of human gut bacterial isolates paired with longitudinal multiomics data enables mechanistic microbiome research.</title>
        <authorList>
            <person name="Poyet M."/>
            <person name="Groussin M."/>
            <person name="Gibbons S.M."/>
            <person name="Avila-Pacheco J."/>
            <person name="Jiang X."/>
            <person name="Kearney S.M."/>
            <person name="Perrotta A.R."/>
            <person name="Berdy B."/>
            <person name="Zhao S."/>
            <person name="Lieberman T.D."/>
            <person name="Swanson P.K."/>
            <person name="Smith M."/>
            <person name="Roesemann S."/>
            <person name="Alexander J.E."/>
            <person name="Rich S.A."/>
            <person name="Livny J."/>
            <person name="Vlamakis H."/>
            <person name="Clish C."/>
            <person name="Bullock K."/>
            <person name="Deik A."/>
            <person name="Scott J."/>
            <person name="Pierce K.A."/>
            <person name="Xavier R.J."/>
            <person name="Alm E.J."/>
        </authorList>
    </citation>
    <scope>NUCLEOTIDE SEQUENCE [LARGE SCALE GENOMIC DNA]</scope>
    <source>
        <strain evidence="4 5">BIOML-A183</strain>
    </source>
</reference>
<comment type="caution">
    <text evidence="4">The sequence shown here is derived from an EMBL/GenBank/DDBJ whole genome shotgun (WGS) entry which is preliminary data.</text>
</comment>
<gene>
    <name evidence="4" type="ORF">F3F51_26950</name>
</gene>
<dbReference type="PANTHER" id="PTHR32060:SF22">
    <property type="entry name" value="CARBOXYL-TERMINAL-PROCESSING PEPTIDASE 3, CHLOROPLASTIC"/>
    <property type="match status" value="1"/>
</dbReference>
<feature type="signal peptide" evidence="2">
    <location>
        <begin position="1"/>
        <end position="18"/>
    </location>
</feature>